<evidence type="ECO:0000313" key="3">
    <source>
        <dbReference type="Proteomes" id="UP001551584"/>
    </source>
</evidence>
<feature type="compositionally biased region" description="Basic and acidic residues" evidence="1">
    <location>
        <begin position="71"/>
        <end position="81"/>
    </location>
</feature>
<evidence type="ECO:0000256" key="1">
    <source>
        <dbReference type="SAM" id="MobiDB-lite"/>
    </source>
</evidence>
<dbReference type="Proteomes" id="UP001551584">
    <property type="component" value="Unassembled WGS sequence"/>
</dbReference>
<reference evidence="2 3" key="1">
    <citation type="submission" date="2024-06" db="EMBL/GenBank/DDBJ databases">
        <title>The Natural Products Discovery Center: Release of the First 8490 Sequenced Strains for Exploring Actinobacteria Biosynthetic Diversity.</title>
        <authorList>
            <person name="Kalkreuter E."/>
            <person name="Kautsar S.A."/>
            <person name="Yang D."/>
            <person name="Bader C.D."/>
            <person name="Teijaro C.N."/>
            <person name="Fluegel L."/>
            <person name="Davis C.M."/>
            <person name="Simpson J.R."/>
            <person name="Lauterbach L."/>
            <person name="Steele A.D."/>
            <person name="Gui C."/>
            <person name="Meng S."/>
            <person name="Li G."/>
            <person name="Viehrig K."/>
            <person name="Ye F."/>
            <person name="Su P."/>
            <person name="Kiefer A.F."/>
            <person name="Nichols A."/>
            <person name="Cepeda A.J."/>
            <person name="Yan W."/>
            <person name="Fan B."/>
            <person name="Jiang Y."/>
            <person name="Adhikari A."/>
            <person name="Zheng C.-J."/>
            <person name="Schuster L."/>
            <person name="Cowan T.M."/>
            <person name="Smanski M.J."/>
            <person name="Chevrette M.G."/>
            <person name="De Carvalho L.P.S."/>
            <person name="Shen B."/>
        </authorList>
    </citation>
    <scope>NUCLEOTIDE SEQUENCE [LARGE SCALE GENOMIC DNA]</scope>
    <source>
        <strain evidence="2 3">NPDC048117</strain>
    </source>
</reference>
<accession>A0ABV3EXR9</accession>
<proteinExistence type="predicted"/>
<feature type="region of interest" description="Disordered" evidence="1">
    <location>
        <begin position="43"/>
        <end position="81"/>
    </location>
</feature>
<sequence length="81" mass="7939">MPEAVVDGLEVVLVDEDNDGLVAMAAQEALGVGGAGVAAQEAGERIASVGGDTPVQGDGVDGPAGQRKRRGGDEERAGGLP</sequence>
<dbReference type="EMBL" id="JBEZNA010000096">
    <property type="protein sequence ID" value="MEU9581001.1"/>
    <property type="molecule type" value="Genomic_DNA"/>
</dbReference>
<evidence type="ECO:0000313" key="2">
    <source>
        <dbReference type="EMBL" id="MEU9581001.1"/>
    </source>
</evidence>
<keyword evidence="3" id="KW-1185">Reference proteome</keyword>
<gene>
    <name evidence="2" type="ORF">AB0D95_27665</name>
</gene>
<dbReference type="RefSeq" id="WP_359277277.1">
    <property type="nucleotide sequence ID" value="NZ_JBEZNA010000096.1"/>
</dbReference>
<comment type="caution">
    <text evidence="2">The sequence shown here is derived from an EMBL/GenBank/DDBJ whole genome shotgun (WGS) entry which is preliminary data.</text>
</comment>
<organism evidence="2 3">
    <name type="scientific">Streptomyces chilikensis</name>
    <dbReference type="NCBI Taxonomy" id="1194079"/>
    <lineage>
        <taxon>Bacteria</taxon>
        <taxon>Bacillati</taxon>
        <taxon>Actinomycetota</taxon>
        <taxon>Actinomycetes</taxon>
        <taxon>Kitasatosporales</taxon>
        <taxon>Streptomycetaceae</taxon>
        <taxon>Streptomyces</taxon>
    </lineage>
</organism>
<name>A0ABV3EXR9_9ACTN</name>
<protein>
    <submittedName>
        <fullName evidence="2">Uncharacterized protein</fullName>
    </submittedName>
</protein>